<evidence type="ECO:0000256" key="15">
    <source>
        <dbReference type="ARBA" id="ARBA00031425"/>
    </source>
</evidence>
<evidence type="ECO:0000256" key="11">
    <source>
        <dbReference type="ARBA" id="ARBA00022989"/>
    </source>
</evidence>
<proteinExistence type="inferred from homology"/>
<evidence type="ECO:0000313" key="19">
    <source>
        <dbReference type="Proteomes" id="UP000664940"/>
    </source>
</evidence>
<evidence type="ECO:0000256" key="5">
    <source>
        <dbReference type="ARBA" id="ARBA00016391"/>
    </source>
</evidence>
<keyword evidence="14" id="KW-0472">Membrane</keyword>
<keyword evidence="8" id="KW-0812">Transmembrane</keyword>
<keyword evidence="9" id="KW-0999">Mitochondrion inner membrane</keyword>
<comment type="subcellular location">
    <subcellularLocation>
        <location evidence="2">Mitochondrion inner membrane</location>
        <topology evidence="2">Single-pass membrane protein</topology>
    </subcellularLocation>
</comment>
<sequence length="147" mass="16400">MHWFHNYPPLPSSVPCRFHICFWLPGLPPIYTFLINGDPEVPRGIARQRDLEVLCLLLPSPHPHALSLQSSASAPSPSRATFPGPHLCLSTAIILPIFSPYTKYAIMINEATPYSYPVPVRDDGNMPDVPSHPQDPQGPSLEWLKKL</sequence>
<dbReference type="GO" id="GO:0005743">
    <property type="term" value="C:mitochondrial inner membrane"/>
    <property type="evidence" value="ECO:0007669"/>
    <property type="project" value="UniProtKB-SubCell"/>
</dbReference>
<keyword evidence="10" id="KW-0249">Electron transport</keyword>
<dbReference type="PANTHER" id="PTHR15221">
    <property type="entry name" value="NADH DEHYDROGENASE [UBIQUINONE] 1 ALPHA SUBCOMPLEX SUBUNIT 3"/>
    <property type="match status" value="1"/>
</dbReference>
<keyword evidence="7" id="KW-0679">Respiratory chain</keyword>
<dbReference type="AlphaFoldDB" id="A0A833YN97"/>
<comment type="function">
    <text evidence="1">Accessory subunit of the mitochondrial membrane respiratory chain NADH dehydrogenase (Complex I), that is believed not to be involved in catalysis. Complex I functions in the transfer of electrons from NADH to the respiratory chain. The immediate electron acceptor for the enzyme is believed to be ubiquinone.</text>
</comment>
<evidence type="ECO:0000256" key="3">
    <source>
        <dbReference type="ARBA" id="ARBA00008253"/>
    </source>
</evidence>
<evidence type="ECO:0000256" key="10">
    <source>
        <dbReference type="ARBA" id="ARBA00022982"/>
    </source>
</evidence>
<evidence type="ECO:0000256" key="1">
    <source>
        <dbReference type="ARBA" id="ARBA00003195"/>
    </source>
</evidence>
<evidence type="ECO:0000256" key="9">
    <source>
        <dbReference type="ARBA" id="ARBA00022792"/>
    </source>
</evidence>
<comment type="similarity">
    <text evidence="3">Belongs to the complex I NDUFA3 subunit family.</text>
</comment>
<evidence type="ECO:0000256" key="16">
    <source>
        <dbReference type="ARBA" id="ARBA00032035"/>
    </source>
</evidence>
<dbReference type="Pfam" id="PF14987">
    <property type="entry name" value="NADHdh_A3"/>
    <property type="match status" value="1"/>
</dbReference>
<evidence type="ECO:0000313" key="18">
    <source>
        <dbReference type="EMBL" id="KAF6078774.1"/>
    </source>
</evidence>
<comment type="subunit">
    <text evidence="4">Complex I is composed of 45 different subunits.</text>
</comment>
<dbReference type="PANTHER" id="PTHR15221:SF0">
    <property type="entry name" value="NADH DEHYDROGENASE [UBIQUINONE] 1 ALPHA SUBCOMPLEX SUBUNIT 3"/>
    <property type="match status" value="1"/>
</dbReference>
<evidence type="ECO:0000256" key="2">
    <source>
        <dbReference type="ARBA" id="ARBA00004434"/>
    </source>
</evidence>
<gene>
    <name evidence="18" type="ORF">HJG60_013661</name>
</gene>
<evidence type="ECO:0000256" key="13">
    <source>
        <dbReference type="ARBA" id="ARBA00023128"/>
    </source>
</evidence>
<dbReference type="Proteomes" id="UP000664940">
    <property type="component" value="Unassembled WGS sequence"/>
</dbReference>
<dbReference type="GO" id="GO:0045271">
    <property type="term" value="C:respiratory chain complex I"/>
    <property type="evidence" value="ECO:0007669"/>
    <property type="project" value="InterPro"/>
</dbReference>
<name>A0A833YN97_9CHIR</name>
<evidence type="ECO:0000256" key="14">
    <source>
        <dbReference type="ARBA" id="ARBA00023136"/>
    </source>
</evidence>
<evidence type="ECO:0000256" key="7">
    <source>
        <dbReference type="ARBA" id="ARBA00022660"/>
    </source>
</evidence>
<keyword evidence="12" id="KW-0007">Acetylation</keyword>
<evidence type="ECO:0000256" key="8">
    <source>
        <dbReference type="ARBA" id="ARBA00022692"/>
    </source>
</evidence>
<evidence type="ECO:0000256" key="12">
    <source>
        <dbReference type="ARBA" id="ARBA00022990"/>
    </source>
</evidence>
<dbReference type="EMBL" id="JABVXQ010000014">
    <property type="protein sequence ID" value="KAF6078774.1"/>
    <property type="molecule type" value="Genomic_DNA"/>
</dbReference>
<evidence type="ECO:0000256" key="17">
    <source>
        <dbReference type="SAM" id="MobiDB-lite"/>
    </source>
</evidence>
<organism evidence="18 19">
    <name type="scientific">Phyllostomus discolor</name>
    <name type="common">pale spear-nosed bat</name>
    <dbReference type="NCBI Taxonomy" id="89673"/>
    <lineage>
        <taxon>Eukaryota</taxon>
        <taxon>Metazoa</taxon>
        <taxon>Chordata</taxon>
        <taxon>Craniata</taxon>
        <taxon>Vertebrata</taxon>
        <taxon>Euteleostomi</taxon>
        <taxon>Mammalia</taxon>
        <taxon>Eutheria</taxon>
        <taxon>Laurasiatheria</taxon>
        <taxon>Chiroptera</taxon>
        <taxon>Yangochiroptera</taxon>
        <taxon>Phyllostomidae</taxon>
        <taxon>Phyllostominae</taxon>
        <taxon>Phyllostomus</taxon>
    </lineage>
</organism>
<comment type="caution">
    <text evidence="18">The sequence shown here is derived from an EMBL/GenBank/DDBJ whole genome shotgun (WGS) entry which is preliminary data.</text>
</comment>
<accession>A0A833YN97</accession>
<evidence type="ECO:0000256" key="6">
    <source>
        <dbReference type="ARBA" id="ARBA00022448"/>
    </source>
</evidence>
<keyword evidence="11" id="KW-1133">Transmembrane helix</keyword>
<dbReference type="InterPro" id="IPR026626">
    <property type="entry name" value="NDUFA3"/>
</dbReference>
<keyword evidence="6" id="KW-0813">Transport</keyword>
<evidence type="ECO:0000256" key="4">
    <source>
        <dbReference type="ARBA" id="ARBA00011533"/>
    </source>
</evidence>
<feature type="region of interest" description="Disordered" evidence="17">
    <location>
        <begin position="122"/>
        <end position="143"/>
    </location>
</feature>
<keyword evidence="13" id="KW-0496">Mitochondrion</keyword>
<keyword evidence="18" id="KW-0830">Ubiquinone</keyword>
<protein>
    <recommendedName>
        <fullName evidence="5">NADH dehydrogenase [ubiquinone] 1 alpha subcomplex subunit 3</fullName>
    </recommendedName>
    <alternativeName>
        <fullName evidence="15">Complex I-B9</fullName>
    </alternativeName>
    <alternativeName>
        <fullName evidence="16">NADH-ubiquinone oxidoreductase B9 subunit</fullName>
    </alternativeName>
</protein>
<reference evidence="18 19" key="1">
    <citation type="journal article" date="2020" name="Nature">
        <title>Six reference-quality genomes reveal evolution of bat adaptations.</title>
        <authorList>
            <person name="Jebb D."/>
            <person name="Huang Z."/>
            <person name="Pippel M."/>
            <person name="Hughes G.M."/>
            <person name="Lavrichenko K."/>
            <person name="Devanna P."/>
            <person name="Winkler S."/>
            <person name="Jermiin L.S."/>
            <person name="Skirmuntt E.C."/>
            <person name="Katzourakis A."/>
            <person name="Burkitt-Gray L."/>
            <person name="Ray D.A."/>
            <person name="Sullivan K.A.M."/>
            <person name="Roscito J.G."/>
            <person name="Kirilenko B.M."/>
            <person name="Davalos L.M."/>
            <person name="Corthals A.P."/>
            <person name="Power M.L."/>
            <person name="Jones G."/>
            <person name="Ransome R.D."/>
            <person name="Dechmann D.K.N."/>
            <person name="Locatelli A.G."/>
            <person name="Puechmaille S.J."/>
            <person name="Fedrigo O."/>
            <person name="Jarvis E.D."/>
            <person name="Hiller M."/>
            <person name="Vernes S.C."/>
            <person name="Myers E.W."/>
            <person name="Teeling E.C."/>
        </authorList>
    </citation>
    <scope>NUCLEOTIDE SEQUENCE [LARGE SCALE GENOMIC DNA]</scope>
    <source>
        <strain evidence="18">Bat1K_MPI-CBG_1</strain>
    </source>
</reference>